<dbReference type="GO" id="GO:0005634">
    <property type="term" value="C:nucleus"/>
    <property type="evidence" value="ECO:0007669"/>
    <property type="project" value="TreeGrafter"/>
</dbReference>
<gene>
    <name evidence="8" type="ORF">AZE42_02036</name>
</gene>
<dbReference type="OrthoDB" id="10253401at2759"/>
<evidence type="ECO:0000313" key="8">
    <source>
        <dbReference type="EMBL" id="OJA12037.1"/>
    </source>
</evidence>
<dbReference type="Pfam" id="PF01381">
    <property type="entry name" value="HTH_3"/>
    <property type="match status" value="1"/>
</dbReference>
<comment type="caution">
    <text evidence="8">The sequence shown here is derived from an EMBL/GenBank/DDBJ whole genome shotgun (WGS) entry which is preliminary data.</text>
</comment>
<dbReference type="FunFam" id="1.10.260.40:FF:000018">
    <property type="entry name" value="Multiprotein bridging factor 1"/>
    <property type="match status" value="1"/>
</dbReference>
<evidence type="ECO:0000259" key="7">
    <source>
        <dbReference type="PROSITE" id="PS50943"/>
    </source>
</evidence>
<sequence>MSNLDWDAKTVIGFKAKAAKVTRNASDLNAVCAVVATDKKVTGGANKARPGPDHQRIAKLDRENEVAPPPKVNASVGKAIQTARMEKQLTQKDLAQKTNEKPSVIQDYESGKAVPNPQILGKFERILGVKLRGADIGKKLEGPKKS</sequence>
<dbReference type="CDD" id="cd00093">
    <property type="entry name" value="HTH_XRE"/>
    <property type="match status" value="1"/>
</dbReference>
<keyword evidence="4" id="KW-0804">Transcription</keyword>
<comment type="function">
    <text evidence="5">Transcriptional coactivator that stimulates GCN4-dependent transcriptional activity by bridging the DNA-binding region of GCN4 and TBP (SPT15), thereby recruiting TBP to GCN4-bound promoters. Involved in induction of the ribosome quality control (RQC) pathway; a pathway that degrades nascent peptide chains during problematic translation. Required to prevent stalled ribosomes from frameshifting.</text>
</comment>
<evidence type="ECO:0000256" key="2">
    <source>
        <dbReference type="ARBA" id="ARBA00023015"/>
    </source>
</evidence>
<reference evidence="8 9" key="1">
    <citation type="submission" date="2016-03" db="EMBL/GenBank/DDBJ databases">
        <title>Comparative genomics of the ectomycorrhizal sister species Rhizopogon vinicolor and Rhizopogon vesiculosus (Basidiomycota: Boletales) reveals a divergence of the mating type B locus.</title>
        <authorList>
            <person name="Mujic A.B."/>
            <person name="Kuo A."/>
            <person name="Tritt A."/>
            <person name="Lipzen A."/>
            <person name="Chen C."/>
            <person name="Johnson J."/>
            <person name="Sharma A."/>
            <person name="Barry K."/>
            <person name="Grigoriev I.V."/>
            <person name="Spatafora J.W."/>
        </authorList>
    </citation>
    <scope>NUCLEOTIDE SEQUENCE [LARGE SCALE GENOMIC DNA]</scope>
    <source>
        <strain evidence="8 9">AM-OR11-056</strain>
    </source>
</reference>
<dbReference type="STRING" id="180088.A0A1J8PT21"/>
<dbReference type="GO" id="GO:0003677">
    <property type="term" value="F:DNA binding"/>
    <property type="evidence" value="ECO:0007669"/>
    <property type="project" value="UniProtKB-KW"/>
</dbReference>
<evidence type="ECO:0000313" key="9">
    <source>
        <dbReference type="Proteomes" id="UP000183567"/>
    </source>
</evidence>
<comment type="similarity">
    <text evidence="1">Belongs to the MBF1 family.</text>
</comment>
<dbReference type="PANTHER" id="PTHR10245">
    <property type="entry name" value="ENDOTHELIAL DIFFERENTIATION-RELATED FACTOR 1 MULTIPROTEIN BRIDGING FACTOR 1"/>
    <property type="match status" value="1"/>
</dbReference>
<dbReference type="SUPFAM" id="SSF47413">
    <property type="entry name" value="lambda repressor-like DNA-binding domains"/>
    <property type="match status" value="1"/>
</dbReference>
<dbReference type="AlphaFoldDB" id="A0A1J8PT21"/>
<dbReference type="SMART" id="SM00530">
    <property type="entry name" value="HTH_XRE"/>
    <property type="match status" value="1"/>
</dbReference>
<evidence type="ECO:0000256" key="4">
    <source>
        <dbReference type="ARBA" id="ARBA00023163"/>
    </source>
</evidence>
<feature type="region of interest" description="Disordered" evidence="6">
    <location>
        <begin position="42"/>
        <end position="72"/>
    </location>
</feature>
<name>A0A1J8PT21_9AGAM</name>
<evidence type="ECO:0000256" key="1">
    <source>
        <dbReference type="ARBA" id="ARBA00009802"/>
    </source>
</evidence>
<proteinExistence type="inferred from homology"/>
<dbReference type="InterPro" id="IPR013729">
    <property type="entry name" value="MBF1_N"/>
</dbReference>
<feature type="compositionally biased region" description="Basic and acidic residues" evidence="6">
    <location>
        <begin position="50"/>
        <end position="65"/>
    </location>
</feature>
<dbReference type="InterPro" id="IPR001387">
    <property type="entry name" value="Cro/C1-type_HTH"/>
</dbReference>
<accession>A0A1J8PT21</accession>
<dbReference type="Gene3D" id="1.10.260.40">
    <property type="entry name" value="lambda repressor-like DNA-binding domains"/>
    <property type="match status" value="1"/>
</dbReference>
<keyword evidence="9" id="KW-1185">Reference proteome</keyword>
<feature type="domain" description="HTH cro/C1-type" evidence="7">
    <location>
        <begin position="80"/>
        <end position="134"/>
    </location>
</feature>
<protein>
    <recommendedName>
        <fullName evidence="7">HTH cro/C1-type domain-containing protein</fullName>
    </recommendedName>
</protein>
<feature type="region of interest" description="Disordered" evidence="6">
    <location>
        <begin position="90"/>
        <end position="110"/>
    </location>
</feature>
<evidence type="ECO:0000256" key="3">
    <source>
        <dbReference type="ARBA" id="ARBA00023125"/>
    </source>
</evidence>
<dbReference type="Pfam" id="PF08523">
    <property type="entry name" value="MBF1"/>
    <property type="match status" value="1"/>
</dbReference>
<feature type="compositionally biased region" description="Basic and acidic residues" evidence="6">
    <location>
        <begin position="90"/>
        <end position="100"/>
    </location>
</feature>
<dbReference type="InterPro" id="IPR010982">
    <property type="entry name" value="Lambda_DNA-bd_dom_sf"/>
</dbReference>
<keyword evidence="3" id="KW-0238">DNA-binding</keyword>
<organism evidence="8 9">
    <name type="scientific">Rhizopogon vesiculosus</name>
    <dbReference type="NCBI Taxonomy" id="180088"/>
    <lineage>
        <taxon>Eukaryota</taxon>
        <taxon>Fungi</taxon>
        <taxon>Dikarya</taxon>
        <taxon>Basidiomycota</taxon>
        <taxon>Agaricomycotina</taxon>
        <taxon>Agaricomycetes</taxon>
        <taxon>Agaricomycetidae</taxon>
        <taxon>Boletales</taxon>
        <taxon>Suillineae</taxon>
        <taxon>Rhizopogonaceae</taxon>
        <taxon>Rhizopogon</taxon>
    </lineage>
</organism>
<dbReference type="Proteomes" id="UP000183567">
    <property type="component" value="Unassembled WGS sequence"/>
</dbReference>
<keyword evidence="2" id="KW-0805">Transcription regulation</keyword>
<dbReference type="EMBL" id="LVVM01004827">
    <property type="protein sequence ID" value="OJA12037.1"/>
    <property type="molecule type" value="Genomic_DNA"/>
</dbReference>
<dbReference type="PROSITE" id="PS50943">
    <property type="entry name" value="HTH_CROC1"/>
    <property type="match status" value="1"/>
</dbReference>
<evidence type="ECO:0000256" key="5">
    <source>
        <dbReference type="ARBA" id="ARBA00035107"/>
    </source>
</evidence>
<evidence type="ECO:0000256" key="6">
    <source>
        <dbReference type="SAM" id="MobiDB-lite"/>
    </source>
</evidence>
<dbReference type="PANTHER" id="PTHR10245:SF15">
    <property type="entry name" value="ENDOTHELIAL DIFFERENTIATION-RELATED FACTOR 1"/>
    <property type="match status" value="1"/>
</dbReference>